<comment type="caution">
    <text evidence="1">The sequence shown here is derived from an EMBL/GenBank/DDBJ whole genome shotgun (WGS) entry which is preliminary data.</text>
</comment>
<protein>
    <submittedName>
        <fullName evidence="1">Uncharacterized protein</fullName>
    </submittedName>
</protein>
<dbReference type="RefSeq" id="WP_101650798.1">
    <property type="nucleotide sequence ID" value="NZ_PGVE01000088.1"/>
</dbReference>
<dbReference type="EMBL" id="PGVE01000088">
    <property type="protein sequence ID" value="PLS01830.1"/>
    <property type="molecule type" value="Genomic_DNA"/>
</dbReference>
<organism evidence="1 2">
    <name type="scientific">Neobacillus cucumis</name>
    <dbReference type="NCBI Taxonomy" id="1740721"/>
    <lineage>
        <taxon>Bacteria</taxon>
        <taxon>Bacillati</taxon>
        <taxon>Bacillota</taxon>
        <taxon>Bacilli</taxon>
        <taxon>Bacillales</taxon>
        <taxon>Bacillaceae</taxon>
        <taxon>Neobacillus</taxon>
    </lineage>
</organism>
<reference evidence="1 2" key="1">
    <citation type="submission" date="2017-11" db="EMBL/GenBank/DDBJ databases">
        <title>Comparitive Functional Genomics of Dry Heat Resistant strains isolated from the Viking Spacecraft.</title>
        <authorList>
            <person name="Seuylemezian A."/>
            <person name="Cooper K."/>
            <person name="Vaishampayan P."/>
        </authorList>
    </citation>
    <scope>NUCLEOTIDE SEQUENCE [LARGE SCALE GENOMIC DNA]</scope>
    <source>
        <strain evidence="1 2">V32-6</strain>
    </source>
</reference>
<name>A0A2N5H8K2_9BACI</name>
<evidence type="ECO:0000313" key="2">
    <source>
        <dbReference type="Proteomes" id="UP000234950"/>
    </source>
</evidence>
<gene>
    <name evidence="1" type="ORF">CVD27_23050</name>
</gene>
<dbReference type="AlphaFoldDB" id="A0A2N5H8K2"/>
<keyword evidence="2" id="KW-1185">Reference proteome</keyword>
<sequence>MDLNTFIRLYQEFLIDCEQKGWMVEVLIEEFGNYLAAITNYEGIEVQFYIELDIENCVNVTETTKQSRLDYGVIRDQGGADLFAKEVLDEFHQYWRNHLPKRYSSFILYKG</sequence>
<proteinExistence type="predicted"/>
<accession>A0A2N5H8K2</accession>
<evidence type="ECO:0000313" key="1">
    <source>
        <dbReference type="EMBL" id="PLS01830.1"/>
    </source>
</evidence>
<dbReference type="Proteomes" id="UP000234950">
    <property type="component" value="Unassembled WGS sequence"/>
</dbReference>
<dbReference type="OrthoDB" id="2877671at2"/>